<dbReference type="EMBL" id="HG937694">
    <property type="protein sequence ID" value="CDP37444.1"/>
    <property type="molecule type" value="Genomic_DNA"/>
</dbReference>
<gene>
    <name evidence="2" type="ORF">GNLVRS02_ARAD1D11616g</name>
</gene>
<sequence length="521" mass="57913">MPGDYKLKTTRKDIDRAYSCCQSCSTVIRALEEELETAARAGQDLLSKYTESNLAFAKERAQLKMDIDDLHSQIQQITDHSRQLMESNDGLLQRSAQISEALRQSESKIEYLSTELSETQHRLAKMNMYVFQTVHLESQVALLETERHQLELELGSVHQDKSEANRRWKSTERALDKLSTQYEHLETIASEDQSSPNHKRHNTNNTHSSTNHHIKPSSDQLEAENASLRQALSQLQSQLNWYKYETTQLKRDVDFMATDPVSTDANGDSIVMDTDGSVISDDNDTFSHDHDHCSDPNQCPCNYPKLNLSDWSVHDYSRESSYTQFDEQEETTFDFNPSVVASSPVASSSPLDMLASTPIAASKVPGGFAPHTPAVATPVAASTTAHDISLPDLSFANTSGTPSHDNSALLTPKPSQAILRSLSPTTSIGSDFKPDTSFATTTSAAVCKDKFAPQKIVSPVRAKTSMALLTEVSRQPNPKPKKESPGWAARIFSRLRVDTDDDQDQEVMADSLRDALECDLR</sequence>
<reference evidence="2" key="2">
    <citation type="submission" date="2014-06" db="EMBL/GenBank/DDBJ databases">
        <title>The complete genome of Blastobotrys (Arxula) adeninivorans LS3 - a yeast of biotechnological interest.</title>
        <authorList>
            <person name="Kunze G."/>
            <person name="Gaillardin C."/>
            <person name="Czernicka M."/>
            <person name="Durrens P."/>
            <person name="Martin T."/>
            <person name="Boer E."/>
            <person name="Gabaldon T."/>
            <person name="Cruz J."/>
            <person name="Talla E."/>
            <person name="Marck C."/>
            <person name="Goffeau A."/>
            <person name="Barbe V."/>
            <person name="Baret P."/>
            <person name="Baronian K."/>
            <person name="Beier S."/>
            <person name="Bleykasten C."/>
            <person name="Bode R."/>
            <person name="Casaregola S."/>
            <person name="Despons L."/>
            <person name="Fairhead C."/>
            <person name="Giersberg M."/>
            <person name="Gierski P."/>
            <person name="Hahnel U."/>
            <person name="Hartmann A."/>
            <person name="Jankowska D."/>
            <person name="Jubin C."/>
            <person name="Jung P."/>
            <person name="Lafontaine I."/>
            <person name="Leh-Louis V."/>
            <person name="Lemaire M."/>
            <person name="Marcet-Houben M."/>
            <person name="Mascher M."/>
            <person name="Morel G."/>
            <person name="Richard G.-F."/>
            <person name="Riechen J."/>
            <person name="Sacerdot C."/>
            <person name="Sarkar A."/>
            <person name="Savel G."/>
            <person name="Schacherer J."/>
            <person name="Sherman D."/>
            <person name="Straub M.-L."/>
            <person name="Stein N."/>
            <person name="Thierry A."/>
            <person name="Trautwein-Schult A."/>
            <person name="Westhof E."/>
            <person name="Worch S."/>
            <person name="Dujon B."/>
            <person name="Souciet J.-L."/>
            <person name="Wincker P."/>
            <person name="Scholz U."/>
            <person name="Neuveglise N."/>
        </authorList>
    </citation>
    <scope>NUCLEOTIDE SEQUENCE</scope>
    <source>
        <strain evidence="2">LS3</strain>
    </source>
</reference>
<feature type="region of interest" description="Disordered" evidence="1">
    <location>
        <begin position="188"/>
        <end position="223"/>
    </location>
</feature>
<evidence type="ECO:0000313" key="2">
    <source>
        <dbReference type="EMBL" id="CDP37444.1"/>
    </source>
</evidence>
<name>A0A060T9G2_BLAAD</name>
<dbReference type="AlphaFoldDB" id="A0A060T9G2"/>
<evidence type="ECO:0000256" key="1">
    <source>
        <dbReference type="SAM" id="MobiDB-lite"/>
    </source>
</evidence>
<accession>A0A060T9G2</accession>
<protein>
    <submittedName>
        <fullName evidence="2">ARAD1D11616p</fullName>
    </submittedName>
</protein>
<proteinExistence type="predicted"/>
<organism evidence="2">
    <name type="scientific">Blastobotrys adeninivorans</name>
    <name type="common">Yeast</name>
    <name type="synonym">Arxula adeninivorans</name>
    <dbReference type="NCBI Taxonomy" id="409370"/>
    <lineage>
        <taxon>Eukaryota</taxon>
        <taxon>Fungi</taxon>
        <taxon>Dikarya</taxon>
        <taxon>Ascomycota</taxon>
        <taxon>Saccharomycotina</taxon>
        <taxon>Dipodascomycetes</taxon>
        <taxon>Dipodascales</taxon>
        <taxon>Trichomonascaceae</taxon>
        <taxon>Blastobotrys</taxon>
    </lineage>
</organism>
<reference evidence="2" key="1">
    <citation type="submission" date="2014-02" db="EMBL/GenBank/DDBJ databases">
        <authorList>
            <person name="Genoscope - CEA"/>
        </authorList>
    </citation>
    <scope>NUCLEOTIDE SEQUENCE</scope>
    <source>
        <strain evidence="2">LS3</strain>
    </source>
</reference>